<dbReference type="OrthoDB" id="5419113at2"/>
<feature type="domain" description="UspA" evidence="2">
    <location>
        <begin position="2"/>
        <end position="132"/>
    </location>
</feature>
<evidence type="ECO:0000256" key="1">
    <source>
        <dbReference type="ARBA" id="ARBA00008791"/>
    </source>
</evidence>
<proteinExistence type="inferred from homology"/>
<dbReference type="InterPro" id="IPR006015">
    <property type="entry name" value="Universal_stress_UspA"/>
</dbReference>
<dbReference type="EMBL" id="PYHR01000002">
    <property type="protein sequence ID" value="PWD51862.1"/>
    <property type="molecule type" value="Genomic_DNA"/>
</dbReference>
<evidence type="ECO:0000259" key="2">
    <source>
        <dbReference type="Pfam" id="PF00582"/>
    </source>
</evidence>
<evidence type="ECO:0000313" key="4">
    <source>
        <dbReference type="Proteomes" id="UP000245166"/>
    </source>
</evidence>
<dbReference type="SUPFAM" id="SSF52402">
    <property type="entry name" value="Adenine nucleotide alpha hydrolases-like"/>
    <property type="match status" value="1"/>
</dbReference>
<dbReference type="AlphaFoldDB" id="A0A2U1ZY67"/>
<dbReference type="PRINTS" id="PR01438">
    <property type="entry name" value="UNVRSLSTRESS"/>
</dbReference>
<dbReference type="PANTHER" id="PTHR46268:SF6">
    <property type="entry name" value="UNIVERSAL STRESS PROTEIN UP12"/>
    <property type="match status" value="1"/>
</dbReference>
<dbReference type="InterPro" id="IPR014729">
    <property type="entry name" value="Rossmann-like_a/b/a_fold"/>
</dbReference>
<name>A0A2U1ZY67_9MICO</name>
<dbReference type="Gene3D" id="3.40.50.620">
    <property type="entry name" value="HUPs"/>
    <property type="match status" value="1"/>
</dbReference>
<dbReference type="InterPro" id="IPR006016">
    <property type="entry name" value="UspA"/>
</dbReference>
<sequence>MTVGVVFSSTPAGQAALREAARESLRRGVDLAVLAVVDTAEHAEAGPEVEAVRDETARRIAEVDGGEAVTWRVETAPTRGDIAEVIVDLAVQVGADPLVIGARRRSPVGKLILGSTVRSVLMDAPMAVLVTKA</sequence>
<keyword evidence="4" id="KW-1185">Reference proteome</keyword>
<dbReference type="Proteomes" id="UP000245166">
    <property type="component" value="Unassembled WGS sequence"/>
</dbReference>
<protein>
    <submittedName>
        <fullName evidence="3">Universal stress protein</fullName>
    </submittedName>
</protein>
<comment type="similarity">
    <text evidence="1">Belongs to the universal stress protein A family.</text>
</comment>
<gene>
    <name evidence="3" type="ORF">C8046_15625</name>
</gene>
<dbReference type="Pfam" id="PF00582">
    <property type="entry name" value="Usp"/>
    <property type="match status" value="1"/>
</dbReference>
<comment type="caution">
    <text evidence="3">The sequence shown here is derived from an EMBL/GenBank/DDBJ whole genome shotgun (WGS) entry which is preliminary data.</text>
</comment>
<dbReference type="CDD" id="cd00293">
    <property type="entry name" value="USP-like"/>
    <property type="match status" value="1"/>
</dbReference>
<evidence type="ECO:0000313" key="3">
    <source>
        <dbReference type="EMBL" id="PWD51862.1"/>
    </source>
</evidence>
<reference evidence="3 4" key="1">
    <citation type="submission" date="2018-03" db="EMBL/GenBank/DDBJ databases">
        <title>Genome assembly of novel Miniimonas species PCH200.</title>
        <authorList>
            <person name="Thakur V."/>
            <person name="Kumar V."/>
            <person name="Singh D."/>
        </authorList>
    </citation>
    <scope>NUCLEOTIDE SEQUENCE [LARGE SCALE GENOMIC DNA]</scope>
    <source>
        <strain evidence="3 4">PCH200</strain>
    </source>
</reference>
<dbReference type="PANTHER" id="PTHR46268">
    <property type="entry name" value="STRESS RESPONSE PROTEIN NHAX"/>
    <property type="match status" value="1"/>
</dbReference>
<dbReference type="RefSeq" id="WP_109230243.1">
    <property type="nucleotide sequence ID" value="NZ_PYHR01000002.1"/>
</dbReference>
<organism evidence="3 4">
    <name type="scientific">Serinibacter arcticus</name>
    <dbReference type="NCBI Taxonomy" id="1655435"/>
    <lineage>
        <taxon>Bacteria</taxon>
        <taxon>Bacillati</taxon>
        <taxon>Actinomycetota</taxon>
        <taxon>Actinomycetes</taxon>
        <taxon>Micrococcales</taxon>
        <taxon>Beutenbergiaceae</taxon>
        <taxon>Serinibacter</taxon>
    </lineage>
</organism>
<accession>A0A2U1ZY67</accession>